<keyword evidence="1 3" id="KW-0472">Membrane</keyword>
<evidence type="ECO:0000256" key="2">
    <source>
        <dbReference type="SAM" id="MobiDB-lite"/>
    </source>
</evidence>
<evidence type="ECO:0000256" key="3">
    <source>
        <dbReference type="SAM" id="Phobius"/>
    </source>
</evidence>
<sequence length="790" mass="87654">MDSIDDTALSLRFKYGVHTILLFVDPMQPFSEISTTLLAVIRERFPRGLTISHATPHSTPLPPPDADVRIAFALPANATDLSQGWKDLDVANDDNPLQKGVKDNSVLAFVIVPEDEDRGEVEFVVDIPDLDEGYDEEEEDDSLTFVETLWPVSRSDLGVRPLAFLTHTPFSLSLPLPHRSFFLVAPGDTIPMSRAPPMSLAVVLRWALRLLLPLAVAQTFYLYMFPVFIGCAFPLPSDAPLAPADAWPAFLATARQHVPLLPVPPRGAANTPAPFRLLAIGDPQLEGDTSIPNRKGPRLPHFKKLRDHLAFRKSHGSPLKRVRQFLHDYVDALFEDIPNELESLRKHIDLFGNDFYLAHIYRTVHWWTRPTHVTVLGDLVGSQWIKDDEFERRGSRFWNRVFRGAERVPDELMAYPAMDYELAAMLGDDSSPDAAAWSHRAINVVGNHDIGYAGDITKDRLARFERLFGKVNYELRFELPLDGNGTAAAAVNETSPESDNLPPELRIVVLNDMNLDTPVQDLELQDATYKFINDVIQTSTAVEYRGHFTIVLTHIPLFKPQGVCVDSPFFSFHDGDRGVKEQNLLSGDASRGFLEGIFGMSGDPKADAAGRGRPGVILNGHDHEGCDTYHYIRQSAPEADRFWDIKRWPEALADGNATIGAEGVPGIREITVRSVMGDFGGNTGLLSAWFDRDSWSWRFEYDTCALGTQHFWWAVHIVDLLVVVLVVAYVVVLALDHEGASPAATSKHAAPKPTSSDGVVKAAASVLTPVRPSGHEPTPPRPVEIRHTSS</sequence>
<dbReference type="GO" id="GO:0005783">
    <property type="term" value="C:endoplasmic reticulum"/>
    <property type="evidence" value="ECO:0007669"/>
    <property type="project" value="TreeGrafter"/>
</dbReference>
<organism evidence="4 5">
    <name type="scientific">Plectosphaerella cucumerina</name>
    <dbReference type="NCBI Taxonomy" id="40658"/>
    <lineage>
        <taxon>Eukaryota</taxon>
        <taxon>Fungi</taxon>
        <taxon>Dikarya</taxon>
        <taxon>Ascomycota</taxon>
        <taxon>Pezizomycotina</taxon>
        <taxon>Sordariomycetes</taxon>
        <taxon>Hypocreomycetidae</taxon>
        <taxon>Glomerellales</taxon>
        <taxon>Plectosphaerellaceae</taxon>
        <taxon>Plectosphaerella</taxon>
    </lineage>
</organism>
<comment type="caution">
    <text evidence="4">The sequence shown here is derived from an EMBL/GenBank/DDBJ whole genome shotgun (WGS) entry which is preliminary data.</text>
</comment>
<dbReference type="GO" id="GO:0016020">
    <property type="term" value="C:membrane"/>
    <property type="evidence" value="ECO:0007669"/>
    <property type="project" value="GOC"/>
</dbReference>
<dbReference type="AlphaFoldDB" id="A0A8K0TK07"/>
<keyword evidence="3" id="KW-1133">Transmembrane helix</keyword>
<keyword evidence="5" id="KW-1185">Reference proteome</keyword>
<dbReference type="EMBL" id="JAGPXD010000002">
    <property type="protein sequence ID" value="KAH7367808.1"/>
    <property type="molecule type" value="Genomic_DNA"/>
</dbReference>
<dbReference type="InterPro" id="IPR029052">
    <property type="entry name" value="Metallo-depent_PP-like"/>
</dbReference>
<keyword evidence="3" id="KW-0812">Transmembrane</keyword>
<name>A0A8K0TK07_9PEZI</name>
<dbReference type="OrthoDB" id="9984693at2759"/>
<proteinExistence type="predicted"/>
<reference evidence="4" key="1">
    <citation type="journal article" date="2021" name="Nat. Commun.">
        <title>Genetic determinants of endophytism in the Arabidopsis root mycobiome.</title>
        <authorList>
            <person name="Mesny F."/>
            <person name="Miyauchi S."/>
            <person name="Thiergart T."/>
            <person name="Pickel B."/>
            <person name="Atanasova L."/>
            <person name="Karlsson M."/>
            <person name="Huettel B."/>
            <person name="Barry K.W."/>
            <person name="Haridas S."/>
            <person name="Chen C."/>
            <person name="Bauer D."/>
            <person name="Andreopoulos W."/>
            <person name="Pangilinan J."/>
            <person name="LaButti K."/>
            <person name="Riley R."/>
            <person name="Lipzen A."/>
            <person name="Clum A."/>
            <person name="Drula E."/>
            <person name="Henrissat B."/>
            <person name="Kohler A."/>
            <person name="Grigoriev I.V."/>
            <person name="Martin F.M."/>
            <person name="Hacquard S."/>
        </authorList>
    </citation>
    <scope>NUCLEOTIDE SEQUENCE</scope>
    <source>
        <strain evidence="4">MPI-CAGE-AT-0016</strain>
    </source>
</reference>
<dbReference type="Proteomes" id="UP000813385">
    <property type="component" value="Unassembled WGS sequence"/>
</dbReference>
<protein>
    <recommendedName>
        <fullName evidence="6">Protein TED1</fullName>
    </recommendedName>
</protein>
<evidence type="ECO:0008006" key="6">
    <source>
        <dbReference type="Google" id="ProtNLM"/>
    </source>
</evidence>
<dbReference type="PANTHER" id="PTHR13315:SF1">
    <property type="entry name" value="PROTEIN TED1"/>
    <property type="match status" value="1"/>
</dbReference>
<evidence type="ECO:0000313" key="5">
    <source>
        <dbReference type="Proteomes" id="UP000813385"/>
    </source>
</evidence>
<feature type="transmembrane region" description="Helical" evidence="3">
    <location>
        <begin position="711"/>
        <end position="735"/>
    </location>
</feature>
<dbReference type="PANTHER" id="PTHR13315">
    <property type="entry name" value="METALLO PHOSPHOESTERASE RELATED"/>
    <property type="match status" value="1"/>
</dbReference>
<dbReference type="GO" id="GO:0006506">
    <property type="term" value="P:GPI anchor biosynthetic process"/>
    <property type="evidence" value="ECO:0007669"/>
    <property type="project" value="InterPro"/>
</dbReference>
<dbReference type="SUPFAM" id="SSF56300">
    <property type="entry name" value="Metallo-dependent phosphatases"/>
    <property type="match status" value="1"/>
</dbReference>
<evidence type="ECO:0000313" key="4">
    <source>
        <dbReference type="EMBL" id="KAH7367808.1"/>
    </source>
</evidence>
<feature type="region of interest" description="Disordered" evidence="2">
    <location>
        <begin position="766"/>
        <end position="790"/>
    </location>
</feature>
<gene>
    <name evidence="4" type="ORF">B0T11DRAFT_295561</name>
</gene>
<accession>A0A8K0TK07</accession>
<evidence type="ECO:0000256" key="1">
    <source>
        <dbReference type="ARBA" id="ARBA00023136"/>
    </source>
</evidence>
<dbReference type="InterPro" id="IPR033308">
    <property type="entry name" value="PGAP5/Cdc1/Ted1"/>
</dbReference>